<gene>
    <name evidence="1" type="ORF">METZ01_LOCUS9984</name>
</gene>
<evidence type="ECO:0000313" key="1">
    <source>
        <dbReference type="EMBL" id="SUZ57130.1"/>
    </source>
</evidence>
<reference evidence="1" key="1">
    <citation type="submission" date="2018-05" db="EMBL/GenBank/DDBJ databases">
        <authorList>
            <person name="Lanie J.A."/>
            <person name="Ng W.-L."/>
            <person name="Kazmierczak K.M."/>
            <person name="Andrzejewski T.M."/>
            <person name="Davidsen T.M."/>
            <person name="Wayne K.J."/>
            <person name="Tettelin H."/>
            <person name="Glass J.I."/>
            <person name="Rusch D."/>
            <person name="Podicherti R."/>
            <person name="Tsui H.-C.T."/>
            <person name="Winkler M.E."/>
        </authorList>
    </citation>
    <scope>NUCLEOTIDE SEQUENCE</scope>
</reference>
<accession>A0A381NRE3</accession>
<organism evidence="1">
    <name type="scientific">marine metagenome</name>
    <dbReference type="NCBI Taxonomy" id="408172"/>
    <lineage>
        <taxon>unclassified sequences</taxon>
        <taxon>metagenomes</taxon>
        <taxon>ecological metagenomes</taxon>
    </lineage>
</organism>
<dbReference type="EMBL" id="UINC01000543">
    <property type="protein sequence ID" value="SUZ57130.1"/>
    <property type="molecule type" value="Genomic_DNA"/>
</dbReference>
<sequence>MSILNPGFCRQVTSLVGVLTLFIIGADFGVAQRFVNPDSLRQLQSVVPLSGPPGTTVEISSENLPLAARIHLAVGAIHAGFETLAEGAQGEWGDMSGEIRIPESASWDRPLYVIALNGVFSPIGLSNPFHVTNEEGLVRREGQVTDELEACLTFRDEDELLYALTGELGSLGAGDQVTIEGVYLETSSCMEGSTIEVVRAISGRERP</sequence>
<dbReference type="AlphaFoldDB" id="A0A381NRE3"/>
<proteinExistence type="predicted"/>
<protein>
    <submittedName>
        <fullName evidence="1">Uncharacterized protein</fullName>
    </submittedName>
</protein>
<name>A0A381NRE3_9ZZZZ</name>